<dbReference type="SUPFAM" id="SSF51735">
    <property type="entry name" value="NAD(P)-binding Rossmann-fold domains"/>
    <property type="match status" value="1"/>
</dbReference>
<dbReference type="Pfam" id="PF13460">
    <property type="entry name" value="NAD_binding_10"/>
    <property type="match status" value="1"/>
</dbReference>
<evidence type="ECO:0000259" key="1">
    <source>
        <dbReference type="Pfam" id="PF13460"/>
    </source>
</evidence>
<dbReference type="PANTHER" id="PTHR48079:SF6">
    <property type="entry name" value="NAD(P)-BINDING DOMAIN-CONTAINING PROTEIN-RELATED"/>
    <property type="match status" value="1"/>
</dbReference>
<dbReference type="RefSeq" id="WP_091141114.1">
    <property type="nucleotide sequence ID" value="NZ_FMVF01000004.1"/>
</dbReference>
<feature type="domain" description="NAD(P)-binding" evidence="1">
    <location>
        <begin position="10"/>
        <end position="162"/>
    </location>
</feature>
<accession>A0A1G5DZC5</accession>
<dbReference type="Proteomes" id="UP000199354">
    <property type="component" value="Unassembled WGS sequence"/>
</dbReference>
<dbReference type="InterPro" id="IPR051783">
    <property type="entry name" value="NAD(P)-dependent_oxidoreduct"/>
</dbReference>
<dbReference type="STRING" id="490189.SAMN02927903_00890"/>
<proteinExistence type="predicted"/>
<gene>
    <name evidence="2" type="ORF">SAMN02927903_00890</name>
</gene>
<organism evidence="2 3">
    <name type="scientific">Flavobacterium caeni</name>
    <dbReference type="NCBI Taxonomy" id="490189"/>
    <lineage>
        <taxon>Bacteria</taxon>
        <taxon>Pseudomonadati</taxon>
        <taxon>Bacteroidota</taxon>
        <taxon>Flavobacteriia</taxon>
        <taxon>Flavobacteriales</taxon>
        <taxon>Flavobacteriaceae</taxon>
        <taxon>Flavobacterium</taxon>
    </lineage>
</organism>
<reference evidence="2 3" key="1">
    <citation type="submission" date="2016-10" db="EMBL/GenBank/DDBJ databases">
        <authorList>
            <person name="de Groot N.N."/>
        </authorList>
    </citation>
    <scope>NUCLEOTIDE SEQUENCE [LARGE SCALE GENOMIC DNA]</scope>
    <source>
        <strain evidence="2 3">CGMCC 1.7031</strain>
    </source>
</reference>
<dbReference type="InterPro" id="IPR016040">
    <property type="entry name" value="NAD(P)-bd_dom"/>
</dbReference>
<dbReference type="GO" id="GO:0004029">
    <property type="term" value="F:aldehyde dehydrogenase (NAD+) activity"/>
    <property type="evidence" value="ECO:0007669"/>
    <property type="project" value="TreeGrafter"/>
</dbReference>
<protein>
    <submittedName>
        <fullName evidence="2">Nucleoside-diphosphate-sugar epimerase</fullName>
    </submittedName>
</protein>
<name>A0A1G5DZC5_9FLAO</name>
<keyword evidence="3" id="KW-1185">Reference proteome</keyword>
<dbReference type="GO" id="GO:0005737">
    <property type="term" value="C:cytoplasm"/>
    <property type="evidence" value="ECO:0007669"/>
    <property type="project" value="TreeGrafter"/>
</dbReference>
<dbReference type="InterPro" id="IPR036291">
    <property type="entry name" value="NAD(P)-bd_dom_sf"/>
</dbReference>
<sequence length="260" mass="28672">MKTISLLGCGWLGIPLAEALLQRGFDVNGSTTSAGKIPLLERKGIRPFLVTLDTDGVEGEIDRFLDADVLVIDIPPRFHFSKKIESLLPYIEQSTVKKVLLVSATSVYGQADGLIDEATEPVILSEKSAQLLGAENHLRNQPGFDTTVVRLGGLIGPDRHPIFHLAGQSDLENPEAPVNLIHLQDCIGILCKILETDAWGETFNAVAPYHPTREQYYTQKAAERHLPPPQFSHAQPSAGKTITATKVQRQLDYRFEFPEL</sequence>
<dbReference type="Gene3D" id="3.40.50.720">
    <property type="entry name" value="NAD(P)-binding Rossmann-like Domain"/>
    <property type="match status" value="1"/>
</dbReference>
<evidence type="ECO:0000313" key="2">
    <source>
        <dbReference type="EMBL" id="SCY20092.1"/>
    </source>
</evidence>
<evidence type="ECO:0000313" key="3">
    <source>
        <dbReference type="Proteomes" id="UP000199354"/>
    </source>
</evidence>
<dbReference type="PANTHER" id="PTHR48079">
    <property type="entry name" value="PROTEIN YEEZ"/>
    <property type="match status" value="1"/>
</dbReference>
<dbReference type="OrthoDB" id="751203at2"/>
<dbReference type="AlphaFoldDB" id="A0A1G5DZC5"/>
<dbReference type="EMBL" id="FMVF01000004">
    <property type="protein sequence ID" value="SCY20092.1"/>
    <property type="molecule type" value="Genomic_DNA"/>
</dbReference>